<protein>
    <submittedName>
        <fullName evidence="4">Uncharacterized protein</fullName>
    </submittedName>
</protein>
<dbReference type="InterPro" id="IPR009057">
    <property type="entry name" value="Homeodomain-like_sf"/>
</dbReference>
<dbReference type="GO" id="GO:0000981">
    <property type="term" value="F:DNA-binding transcription factor activity, RNA polymerase II-specific"/>
    <property type="evidence" value="ECO:0007669"/>
    <property type="project" value="TreeGrafter"/>
</dbReference>
<feature type="region of interest" description="Disordered" evidence="1">
    <location>
        <begin position="126"/>
        <end position="158"/>
    </location>
</feature>
<dbReference type="InterPro" id="IPR001005">
    <property type="entry name" value="SANT/Myb"/>
</dbReference>
<dbReference type="PROSITE" id="PS50090">
    <property type="entry name" value="MYB_LIKE"/>
    <property type="match status" value="2"/>
</dbReference>
<dbReference type="RefSeq" id="XP_008862958.1">
    <property type="nucleotide sequence ID" value="XM_008864736.1"/>
</dbReference>
<dbReference type="EMBL" id="KI913953">
    <property type="protein sequence ID" value="ETW09153.1"/>
    <property type="molecule type" value="Genomic_DNA"/>
</dbReference>
<proteinExistence type="predicted"/>
<dbReference type="PANTHER" id="PTHR45614:SF25">
    <property type="entry name" value="MYB PROTEIN"/>
    <property type="match status" value="1"/>
</dbReference>
<feature type="domain" description="Myb-like" evidence="2">
    <location>
        <begin position="13"/>
        <end position="73"/>
    </location>
</feature>
<dbReference type="OrthoDB" id="47994at2759"/>
<evidence type="ECO:0000259" key="2">
    <source>
        <dbReference type="PROSITE" id="PS50090"/>
    </source>
</evidence>
<dbReference type="SUPFAM" id="SSF46689">
    <property type="entry name" value="Homeodomain-like"/>
    <property type="match status" value="1"/>
</dbReference>
<dbReference type="Gene3D" id="1.10.10.60">
    <property type="entry name" value="Homeodomain-like"/>
    <property type="match status" value="2"/>
</dbReference>
<accession>A0A024UU05</accession>
<dbReference type="Pfam" id="PF00249">
    <property type="entry name" value="Myb_DNA-binding"/>
    <property type="match status" value="2"/>
</dbReference>
<dbReference type="SMART" id="SM00717">
    <property type="entry name" value="SANT"/>
    <property type="match status" value="2"/>
</dbReference>
<feature type="domain" description="HTH myb-type" evidence="3">
    <location>
        <begin position="18"/>
        <end position="73"/>
    </location>
</feature>
<dbReference type="PROSITE" id="PS51294">
    <property type="entry name" value="HTH_MYB"/>
    <property type="match status" value="2"/>
</dbReference>
<dbReference type="CDD" id="cd00167">
    <property type="entry name" value="SANT"/>
    <property type="match status" value="2"/>
</dbReference>
<dbReference type="VEuPathDB" id="FungiDB:H310_01587"/>
<evidence type="ECO:0000313" key="4">
    <source>
        <dbReference type="EMBL" id="ETW09153.1"/>
    </source>
</evidence>
<gene>
    <name evidence="4" type="ORF">H310_01587</name>
</gene>
<name>A0A024UU05_9STRA</name>
<feature type="domain" description="Myb-like" evidence="2">
    <location>
        <begin position="74"/>
        <end position="120"/>
    </location>
</feature>
<dbReference type="GeneID" id="20078637"/>
<sequence length="302" mass="34160">MDRYSDSETGANREKGGKKSWTAHEDQQIVKLVGQLGCKNWSKLAKILNEECGSRNGVERSGKQCRERWHNHLDASITKGPWTKEEEVLLVAAHAEHGNQWSKIAKLFHGRTDNAIKNRWFAKQRRESRRSVKAQMTRTTTPPSAFSDSDEAQLTPRHTTHDRVRALCSEYGGISPKPQSWMQHPLSKHDIDHCLTSAAWNQEVPYLSASLSLSQHHATPWRALHHTLDEMGTFDLSMMPDDDVENAMDASAYSFSMPHICATRPTSPARDVHQRRDVAPPLPGSGFPLVEIDLDWTDKVLI</sequence>
<dbReference type="InterPro" id="IPR017930">
    <property type="entry name" value="Myb_dom"/>
</dbReference>
<dbReference type="GO" id="GO:0000978">
    <property type="term" value="F:RNA polymerase II cis-regulatory region sequence-specific DNA binding"/>
    <property type="evidence" value="ECO:0007669"/>
    <property type="project" value="TreeGrafter"/>
</dbReference>
<reference evidence="4" key="1">
    <citation type="submission" date="2013-12" db="EMBL/GenBank/DDBJ databases">
        <title>The Genome Sequence of Aphanomyces invadans NJM9701.</title>
        <authorList>
            <consortium name="The Broad Institute Genomics Platform"/>
            <person name="Russ C."/>
            <person name="Tyler B."/>
            <person name="van West P."/>
            <person name="Dieguez-Uribeondo J."/>
            <person name="Young S.K."/>
            <person name="Zeng Q."/>
            <person name="Gargeya S."/>
            <person name="Fitzgerald M."/>
            <person name="Abouelleil A."/>
            <person name="Alvarado L."/>
            <person name="Chapman S.B."/>
            <person name="Gainer-Dewar J."/>
            <person name="Goldberg J."/>
            <person name="Griggs A."/>
            <person name="Gujja S."/>
            <person name="Hansen M."/>
            <person name="Howarth C."/>
            <person name="Imamovic A."/>
            <person name="Ireland A."/>
            <person name="Larimer J."/>
            <person name="McCowan C."/>
            <person name="Murphy C."/>
            <person name="Pearson M."/>
            <person name="Poon T.W."/>
            <person name="Priest M."/>
            <person name="Roberts A."/>
            <person name="Saif S."/>
            <person name="Shea T."/>
            <person name="Sykes S."/>
            <person name="Wortman J."/>
            <person name="Nusbaum C."/>
            <person name="Birren B."/>
        </authorList>
    </citation>
    <scope>NUCLEOTIDE SEQUENCE [LARGE SCALE GENOMIC DNA]</scope>
    <source>
        <strain evidence="4">NJM9701</strain>
    </source>
</reference>
<dbReference type="AlphaFoldDB" id="A0A024UU05"/>
<feature type="compositionally biased region" description="Polar residues" evidence="1">
    <location>
        <begin position="134"/>
        <end position="147"/>
    </location>
</feature>
<organism evidence="4">
    <name type="scientific">Aphanomyces invadans</name>
    <dbReference type="NCBI Taxonomy" id="157072"/>
    <lineage>
        <taxon>Eukaryota</taxon>
        <taxon>Sar</taxon>
        <taxon>Stramenopiles</taxon>
        <taxon>Oomycota</taxon>
        <taxon>Saprolegniomycetes</taxon>
        <taxon>Saprolegniales</taxon>
        <taxon>Verrucalvaceae</taxon>
        <taxon>Aphanomyces</taxon>
    </lineage>
</organism>
<evidence type="ECO:0000256" key="1">
    <source>
        <dbReference type="SAM" id="MobiDB-lite"/>
    </source>
</evidence>
<dbReference type="eggNOG" id="KOG0048">
    <property type="taxonomic scope" value="Eukaryota"/>
</dbReference>
<dbReference type="STRING" id="157072.A0A024UU05"/>
<dbReference type="GO" id="GO:0005634">
    <property type="term" value="C:nucleus"/>
    <property type="evidence" value="ECO:0007669"/>
    <property type="project" value="TreeGrafter"/>
</dbReference>
<evidence type="ECO:0000259" key="3">
    <source>
        <dbReference type="PROSITE" id="PS51294"/>
    </source>
</evidence>
<feature type="domain" description="HTH myb-type" evidence="3">
    <location>
        <begin position="74"/>
        <end position="128"/>
    </location>
</feature>
<feature type="region of interest" description="Disordered" evidence="1">
    <location>
        <begin position="1"/>
        <end position="22"/>
    </location>
</feature>
<dbReference type="InterPro" id="IPR050560">
    <property type="entry name" value="MYB_TF"/>
</dbReference>
<dbReference type="PANTHER" id="PTHR45614">
    <property type="entry name" value="MYB PROTEIN-RELATED"/>
    <property type="match status" value="1"/>
</dbReference>